<dbReference type="EMBL" id="QUNF01000011">
    <property type="protein sequence ID" value="REG87060.1"/>
    <property type="molecule type" value="Genomic_DNA"/>
</dbReference>
<evidence type="ECO:0000259" key="1">
    <source>
        <dbReference type="Pfam" id="PF18765"/>
    </source>
</evidence>
<dbReference type="InterPro" id="IPR043519">
    <property type="entry name" value="NT_sf"/>
</dbReference>
<reference evidence="2 3" key="1">
    <citation type="submission" date="2018-08" db="EMBL/GenBank/DDBJ databases">
        <title>Genomic Encyclopedia of Archaeal and Bacterial Type Strains, Phase II (KMG-II): from individual species to whole genera.</title>
        <authorList>
            <person name="Goeker M."/>
        </authorList>
    </citation>
    <scope>NUCLEOTIDE SEQUENCE [LARGE SCALE GENOMIC DNA]</scope>
    <source>
        <strain evidence="2 3">DSM 15986</strain>
    </source>
</reference>
<evidence type="ECO:0000313" key="2">
    <source>
        <dbReference type="EMBL" id="REG87060.1"/>
    </source>
</evidence>
<keyword evidence="2" id="KW-0808">Transferase</keyword>
<sequence>MKNKFGLLDADVEAISGVLSNHPKVEKAYIFGSRAKGNFKNGSDVDIALKGDKMDFDTVSQISYLLNEETNMPYKFDVLNYNAVKESDLLVHIDRVGIEVYSRSS</sequence>
<dbReference type="Pfam" id="PF18765">
    <property type="entry name" value="Polbeta"/>
    <property type="match status" value="1"/>
</dbReference>
<dbReference type="AlphaFoldDB" id="A0A3E0DUD8"/>
<dbReference type="SUPFAM" id="SSF81301">
    <property type="entry name" value="Nucleotidyltransferase"/>
    <property type="match status" value="1"/>
</dbReference>
<dbReference type="RefSeq" id="WP_086540164.1">
    <property type="nucleotide sequence ID" value="NZ_MSSW01000008.1"/>
</dbReference>
<evidence type="ECO:0000313" key="3">
    <source>
        <dbReference type="Proteomes" id="UP000256405"/>
    </source>
</evidence>
<comment type="caution">
    <text evidence="2">The sequence shown here is derived from an EMBL/GenBank/DDBJ whole genome shotgun (WGS) entry which is preliminary data.</text>
</comment>
<proteinExistence type="predicted"/>
<dbReference type="OrthoDB" id="9803106at2"/>
<dbReference type="GO" id="GO:0016740">
    <property type="term" value="F:transferase activity"/>
    <property type="evidence" value="ECO:0007669"/>
    <property type="project" value="UniProtKB-KW"/>
</dbReference>
<protein>
    <submittedName>
        <fullName evidence="2">Putative nucleotidyltransferase</fullName>
    </submittedName>
</protein>
<gene>
    <name evidence="2" type="ORF">C8N25_11138</name>
</gene>
<feature type="domain" description="Polymerase beta nucleotidyltransferase" evidence="1">
    <location>
        <begin position="13"/>
        <end position="104"/>
    </location>
</feature>
<dbReference type="CDD" id="cd05403">
    <property type="entry name" value="NT_KNTase_like"/>
    <property type="match status" value="1"/>
</dbReference>
<dbReference type="Proteomes" id="UP000256405">
    <property type="component" value="Unassembled WGS sequence"/>
</dbReference>
<name>A0A3E0DUD8_9BACT</name>
<dbReference type="InterPro" id="IPR041633">
    <property type="entry name" value="Polbeta"/>
</dbReference>
<dbReference type="Gene3D" id="3.30.460.10">
    <property type="entry name" value="Beta Polymerase, domain 2"/>
    <property type="match status" value="1"/>
</dbReference>
<organism evidence="2 3">
    <name type="scientific">Algoriphagus antarcticus</name>
    <dbReference type="NCBI Taxonomy" id="238540"/>
    <lineage>
        <taxon>Bacteria</taxon>
        <taxon>Pseudomonadati</taxon>
        <taxon>Bacteroidota</taxon>
        <taxon>Cytophagia</taxon>
        <taxon>Cytophagales</taxon>
        <taxon>Cyclobacteriaceae</taxon>
        <taxon>Algoriphagus</taxon>
    </lineage>
</organism>
<accession>A0A3E0DUD8</accession>
<keyword evidence="3" id="KW-1185">Reference proteome</keyword>